<dbReference type="PIRSF" id="PIRSF018266">
    <property type="entry name" value="FecR"/>
    <property type="match status" value="1"/>
</dbReference>
<dbReference type="EMBL" id="JAGTXB010000009">
    <property type="protein sequence ID" value="MBS0029445.1"/>
    <property type="molecule type" value="Genomic_DNA"/>
</dbReference>
<evidence type="ECO:0000313" key="3">
    <source>
        <dbReference type="EMBL" id="MBS0029445.1"/>
    </source>
</evidence>
<dbReference type="PANTHER" id="PTHR30273">
    <property type="entry name" value="PERIPLASMIC SIGNAL SENSOR AND SIGMA FACTOR ACTIVATOR FECR-RELATED"/>
    <property type="match status" value="1"/>
</dbReference>
<keyword evidence="4" id="KW-1185">Reference proteome</keyword>
<accession>A0ABS5J2Q9</accession>
<proteinExistence type="predicted"/>
<evidence type="ECO:0000313" key="4">
    <source>
        <dbReference type="Proteomes" id="UP000676386"/>
    </source>
</evidence>
<gene>
    <name evidence="3" type="ORF">KE626_19125</name>
</gene>
<feature type="domain" description="FecR protein" evidence="1">
    <location>
        <begin position="133"/>
        <end position="228"/>
    </location>
</feature>
<reference evidence="3 4" key="1">
    <citation type="submission" date="2021-04" db="EMBL/GenBank/DDBJ databases">
        <title>Chitinophaga sp. nov., isolated from the rhizosphere soil.</title>
        <authorList>
            <person name="He S."/>
        </authorList>
    </citation>
    <scope>NUCLEOTIDE SEQUENCE [LARGE SCALE GENOMIC DNA]</scope>
    <source>
        <strain evidence="3 4">2R12</strain>
    </source>
</reference>
<dbReference type="InterPro" id="IPR006860">
    <property type="entry name" value="FecR"/>
</dbReference>
<dbReference type="InterPro" id="IPR032508">
    <property type="entry name" value="FecR_C"/>
</dbReference>
<dbReference type="Gene3D" id="3.55.50.30">
    <property type="match status" value="1"/>
</dbReference>
<dbReference type="Pfam" id="PF16344">
    <property type="entry name" value="FecR_C"/>
    <property type="match status" value="1"/>
</dbReference>
<organism evidence="3 4">
    <name type="scientific">Chitinophaga hostae</name>
    <dbReference type="NCBI Taxonomy" id="2831022"/>
    <lineage>
        <taxon>Bacteria</taxon>
        <taxon>Pseudomonadati</taxon>
        <taxon>Bacteroidota</taxon>
        <taxon>Chitinophagia</taxon>
        <taxon>Chitinophagales</taxon>
        <taxon>Chitinophagaceae</taxon>
        <taxon>Chitinophaga</taxon>
    </lineage>
</organism>
<sequence>MSLYFKNGWGMLPMDLTELDLLLDDTFLQYIRRNNDGAVAKWENYIAAHPEIKDRVAAAVELYYNINTGEAQQDKAIQLNRLQQAVKAGAPVKRISWKYYTWRVAAAVLLLGGATLLWKKMQPDTIPVTFQEYSSDWGQRKMLTLPDGSAVILNANTTVRIPSDYSHKHRQVELVKGAALFDVTGNTDDPFVVTSKQIQTTVLGTSFLVKAYPYETQSTVSLLSGKVKVSETAGRTNPVTLTPGEQAKWDEKARQLTRHTFDTVAVHTWKAGKLVFNNASAREVVTQLENWYGIPFELKGNLLNAKRFSGAFDNDKLEKVLNIFCFTAGCSFQIQPDKVTIQF</sequence>
<comment type="caution">
    <text evidence="3">The sequence shown here is derived from an EMBL/GenBank/DDBJ whole genome shotgun (WGS) entry which is preliminary data.</text>
</comment>
<feature type="domain" description="Protein FecR C-terminal" evidence="2">
    <location>
        <begin position="273"/>
        <end position="341"/>
    </location>
</feature>
<evidence type="ECO:0000259" key="1">
    <source>
        <dbReference type="Pfam" id="PF04773"/>
    </source>
</evidence>
<evidence type="ECO:0000259" key="2">
    <source>
        <dbReference type="Pfam" id="PF16344"/>
    </source>
</evidence>
<name>A0ABS5J2Q9_9BACT</name>
<dbReference type="PANTHER" id="PTHR30273:SF2">
    <property type="entry name" value="PROTEIN FECR"/>
    <property type="match status" value="1"/>
</dbReference>
<dbReference type="Gene3D" id="2.60.120.1440">
    <property type="match status" value="1"/>
</dbReference>
<dbReference type="InterPro" id="IPR012373">
    <property type="entry name" value="Ferrdict_sens_TM"/>
</dbReference>
<protein>
    <submittedName>
        <fullName evidence="3">FecR domain-containing protein</fullName>
    </submittedName>
</protein>
<dbReference type="Proteomes" id="UP000676386">
    <property type="component" value="Unassembled WGS sequence"/>
</dbReference>
<dbReference type="Pfam" id="PF04773">
    <property type="entry name" value="FecR"/>
    <property type="match status" value="1"/>
</dbReference>
<dbReference type="RefSeq" id="WP_211974533.1">
    <property type="nucleotide sequence ID" value="NZ_CBFHAM010000014.1"/>
</dbReference>